<dbReference type="OrthoDB" id="185373at2759"/>
<dbReference type="PROSITE" id="PS51375">
    <property type="entry name" value="PPR"/>
    <property type="match status" value="1"/>
</dbReference>
<dbReference type="AlphaFoldDB" id="A0A9W4WPB9"/>
<dbReference type="InterPro" id="IPR011990">
    <property type="entry name" value="TPR-like_helical_dom_sf"/>
</dbReference>
<protein>
    <submittedName>
        <fullName evidence="3">1975_t:CDS:1</fullName>
    </submittedName>
</protein>
<gene>
    <name evidence="3" type="ORF">FWILDA_LOCUS3800</name>
</gene>
<comment type="caution">
    <text evidence="3">The sequence shown here is derived from an EMBL/GenBank/DDBJ whole genome shotgun (WGS) entry which is preliminary data.</text>
</comment>
<sequence length="392" mass="45962">MTKKNYFYLFPRAINFVRLQFSNKFLKSSVDSTSNFSTNITKFSFDKEEKELYLRLTQAFRENLKSNRHKPEIFYDNLIKSSILETSKILEKPNPVSEIFKTEETNNIKANIYLASENKDINKLRELYQKYKKLSIADEPVYKEFIISFIKDEVETAKAIYEEMRNNGVLPTISTLVALIKATMNTPAADYYVKEIEDLGLQFFTKHQFHVLLNYYISKKDAQGVQSLWQEMLNLDNNSIIDFKPNSYSYVRYIGFLCKMNLFGKAIKTLYIMENEGIRPFQREFLDYVIQPLAMNKHPQVAWQFLSFYRKRVLSSPSIYSNYYSLILEAFVKQNDLNAARRVLVDMELTGVNFDDKAKEILVSIQKTKVQFGDEEAYEYGLIPDLNAQGKH</sequence>
<evidence type="ECO:0000313" key="4">
    <source>
        <dbReference type="Proteomes" id="UP001153678"/>
    </source>
</evidence>
<feature type="coiled-coil region" evidence="2">
    <location>
        <begin position="114"/>
        <end position="167"/>
    </location>
</feature>
<keyword evidence="2" id="KW-0175">Coiled coil</keyword>
<proteinExistence type="predicted"/>
<feature type="repeat" description="PPR" evidence="1">
    <location>
        <begin position="246"/>
        <end position="280"/>
    </location>
</feature>
<dbReference type="EMBL" id="CAMKVN010000529">
    <property type="protein sequence ID" value="CAI2168878.1"/>
    <property type="molecule type" value="Genomic_DNA"/>
</dbReference>
<dbReference type="PANTHER" id="PTHR47939:SF1">
    <property type="entry name" value="OS04G0684500 PROTEIN"/>
    <property type="match status" value="1"/>
</dbReference>
<dbReference type="InterPro" id="IPR050667">
    <property type="entry name" value="PPR-containing_protein"/>
</dbReference>
<evidence type="ECO:0000256" key="1">
    <source>
        <dbReference type="PROSITE-ProRule" id="PRU00708"/>
    </source>
</evidence>
<dbReference type="Proteomes" id="UP001153678">
    <property type="component" value="Unassembled WGS sequence"/>
</dbReference>
<dbReference type="InterPro" id="IPR002885">
    <property type="entry name" value="PPR_rpt"/>
</dbReference>
<dbReference type="Gene3D" id="1.25.40.10">
    <property type="entry name" value="Tetratricopeptide repeat domain"/>
    <property type="match status" value="1"/>
</dbReference>
<reference evidence="3" key="1">
    <citation type="submission" date="2022-08" db="EMBL/GenBank/DDBJ databases">
        <authorList>
            <person name="Kallberg Y."/>
            <person name="Tangrot J."/>
            <person name="Rosling A."/>
        </authorList>
    </citation>
    <scope>NUCLEOTIDE SEQUENCE</scope>
    <source>
        <strain evidence="3">Wild A</strain>
    </source>
</reference>
<evidence type="ECO:0000256" key="2">
    <source>
        <dbReference type="SAM" id="Coils"/>
    </source>
</evidence>
<dbReference type="PANTHER" id="PTHR47939">
    <property type="entry name" value="MEMBRANE-ASSOCIATED SALT-INDUCIBLE PROTEIN-LIKE"/>
    <property type="match status" value="1"/>
</dbReference>
<name>A0A9W4WPB9_9GLOM</name>
<keyword evidence="4" id="KW-1185">Reference proteome</keyword>
<organism evidence="3 4">
    <name type="scientific">Funneliformis geosporum</name>
    <dbReference type="NCBI Taxonomy" id="1117311"/>
    <lineage>
        <taxon>Eukaryota</taxon>
        <taxon>Fungi</taxon>
        <taxon>Fungi incertae sedis</taxon>
        <taxon>Mucoromycota</taxon>
        <taxon>Glomeromycotina</taxon>
        <taxon>Glomeromycetes</taxon>
        <taxon>Glomerales</taxon>
        <taxon>Glomeraceae</taxon>
        <taxon>Funneliformis</taxon>
    </lineage>
</organism>
<evidence type="ECO:0000313" key="3">
    <source>
        <dbReference type="EMBL" id="CAI2168878.1"/>
    </source>
</evidence>
<accession>A0A9W4WPB9</accession>